<evidence type="ECO:0000313" key="3">
    <source>
        <dbReference type="Proteomes" id="UP000001554"/>
    </source>
</evidence>
<dbReference type="Proteomes" id="UP000001554">
    <property type="component" value="Chromosome 11"/>
</dbReference>
<gene>
    <name evidence="4" type="primary">LOC118426435</name>
</gene>
<keyword evidence="2" id="KW-0812">Transmembrane</keyword>
<dbReference type="AlphaFoldDB" id="A0A9J7LZ44"/>
<keyword evidence="3" id="KW-1185">Reference proteome</keyword>
<dbReference type="GeneID" id="118426435"/>
<proteinExistence type="predicted"/>
<keyword evidence="2" id="KW-1133">Transmembrane helix</keyword>
<reference evidence="3" key="1">
    <citation type="journal article" date="2020" name="Nat. Ecol. Evol.">
        <title>Deeply conserved synteny resolves early events in vertebrate evolution.</title>
        <authorList>
            <person name="Simakov O."/>
            <person name="Marletaz F."/>
            <person name="Yue J.X."/>
            <person name="O'Connell B."/>
            <person name="Jenkins J."/>
            <person name="Brandt A."/>
            <person name="Calef R."/>
            <person name="Tung C.H."/>
            <person name="Huang T.K."/>
            <person name="Schmutz J."/>
            <person name="Satoh N."/>
            <person name="Yu J.K."/>
            <person name="Putnam N.H."/>
            <person name="Green R.E."/>
            <person name="Rokhsar D.S."/>
        </authorList>
    </citation>
    <scope>NUCLEOTIDE SEQUENCE [LARGE SCALE GENOMIC DNA]</scope>
    <source>
        <strain evidence="3">S238N-H82</strain>
    </source>
</reference>
<organism evidence="3 4">
    <name type="scientific">Branchiostoma floridae</name>
    <name type="common">Florida lancelet</name>
    <name type="synonym">Amphioxus</name>
    <dbReference type="NCBI Taxonomy" id="7739"/>
    <lineage>
        <taxon>Eukaryota</taxon>
        <taxon>Metazoa</taxon>
        <taxon>Chordata</taxon>
        <taxon>Cephalochordata</taxon>
        <taxon>Leptocardii</taxon>
        <taxon>Amphioxiformes</taxon>
        <taxon>Branchiostomatidae</taxon>
        <taxon>Branchiostoma</taxon>
    </lineage>
</organism>
<feature type="transmembrane region" description="Helical" evidence="2">
    <location>
        <begin position="52"/>
        <end position="77"/>
    </location>
</feature>
<dbReference type="OMA" id="LVICCAR"/>
<reference evidence="4" key="2">
    <citation type="submission" date="2025-08" db="UniProtKB">
        <authorList>
            <consortium name="RefSeq"/>
        </authorList>
    </citation>
    <scope>IDENTIFICATION</scope>
    <source>
        <strain evidence="4">S238N-H82</strain>
        <tissue evidence="4">Testes</tissue>
    </source>
</reference>
<keyword evidence="2" id="KW-0472">Membrane</keyword>
<feature type="region of interest" description="Disordered" evidence="1">
    <location>
        <begin position="103"/>
        <end position="124"/>
    </location>
</feature>
<name>A0A9J7LZ44_BRAFL</name>
<accession>A0A9J7LZ44</accession>
<evidence type="ECO:0000313" key="4">
    <source>
        <dbReference type="RefSeq" id="XP_035691706.1"/>
    </source>
</evidence>
<evidence type="ECO:0000256" key="1">
    <source>
        <dbReference type="SAM" id="MobiDB-lite"/>
    </source>
</evidence>
<dbReference type="KEGG" id="bfo:118426435"/>
<protein>
    <submittedName>
        <fullName evidence="4">Uncharacterized protein LOC118426435</fullName>
    </submittedName>
</protein>
<evidence type="ECO:0000256" key="2">
    <source>
        <dbReference type="SAM" id="Phobius"/>
    </source>
</evidence>
<dbReference type="RefSeq" id="XP_035691706.1">
    <property type="nucleotide sequence ID" value="XM_035835813.1"/>
</dbReference>
<sequence>MVRFKAPVSNDTVLAVLSGKTNIGDLEIDDTVTSITGVTEDKHNAAWYNDPIYISVICVGAAVFVTVIVVLVICCATKSRRKPTPRRKQWPSERVQQSMLIPRAKLSREPARQMYQNPVYSVNE</sequence>
<feature type="compositionally biased region" description="Polar residues" evidence="1">
    <location>
        <begin position="114"/>
        <end position="124"/>
    </location>
</feature>